<dbReference type="Gene3D" id="3.40.50.2300">
    <property type="match status" value="2"/>
</dbReference>
<dbReference type="Proteomes" id="UP000318717">
    <property type="component" value="Unassembled WGS sequence"/>
</dbReference>
<dbReference type="GO" id="GO:0003700">
    <property type="term" value="F:DNA-binding transcription factor activity"/>
    <property type="evidence" value="ECO:0007669"/>
    <property type="project" value="TreeGrafter"/>
</dbReference>
<sequence>MTNSTKSFISAQQVADLAGVSRSAVSRTFTEGASVSAKTRERVLNAAGKLGYHVNHLAKGLHDKSNIVSLITTDINTPFQSRFIDTLSRSLQKINKVTMLINTKSDDESVTEALNQTLNFRAEVSVVLSGQPSKALIDQCIRNGQRVILVNRNYVHPDADNIRIDNIGSARKALDILINQGCKNIALINSDVKSSSLMAREEGFMLAAKQEKVSIQVLRFGDSSYASGAFLAKRLNRHTDGVFCVTDLLACGLMDSLKSQGFNVPEDIAIVGFDDIEQASWNSYQLTTFQQPIDKITSHIIERVRTATDSPNIDYQYTLDAVKRKTTKH</sequence>
<keyword evidence="7" id="KW-1185">Reference proteome</keyword>
<evidence type="ECO:0000256" key="3">
    <source>
        <dbReference type="ARBA" id="ARBA00023125"/>
    </source>
</evidence>
<organism evidence="6 7">
    <name type="scientific">Vibrio inusitatus NBRC 102082</name>
    <dbReference type="NCBI Taxonomy" id="1219070"/>
    <lineage>
        <taxon>Bacteria</taxon>
        <taxon>Pseudomonadati</taxon>
        <taxon>Pseudomonadota</taxon>
        <taxon>Gammaproteobacteria</taxon>
        <taxon>Vibrionales</taxon>
        <taxon>Vibrionaceae</taxon>
        <taxon>Vibrio</taxon>
    </lineage>
</organism>
<evidence type="ECO:0000256" key="4">
    <source>
        <dbReference type="ARBA" id="ARBA00023163"/>
    </source>
</evidence>
<dbReference type="GO" id="GO:0000976">
    <property type="term" value="F:transcription cis-regulatory region binding"/>
    <property type="evidence" value="ECO:0007669"/>
    <property type="project" value="TreeGrafter"/>
</dbReference>
<comment type="caution">
    <text evidence="6">The sequence shown here is derived from an EMBL/GenBank/DDBJ whole genome shotgun (WGS) entry which is preliminary data.</text>
</comment>
<dbReference type="SMART" id="SM00354">
    <property type="entry name" value="HTH_LACI"/>
    <property type="match status" value="1"/>
</dbReference>
<dbReference type="PANTHER" id="PTHR30146:SF95">
    <property type="entry name" value="RIBOSE OPERON REPRESSOR"/>
    <property type="match status" value="1"/>
</dbReference>
<evidence type="ECO:0000313" key="6">
    <source>
        <dbReference type="EMBL" id="GEA52218.1"/>
    </source>
</evidence>
<dbReference type="AlphaFoldDB" id="A0A4Y3HYV9"/>
<evidence type="ECO:0000256" key="2">
    <source>
        <dbReference type="ARBA" id="ARBA00023015"/>
    </source>
</evidence>
<reference evidence="6 7" key="1">
    <citation type="submission" date="2019-06" db="EMBL/GenBank/DDBJ databases">
        <title>Whole genome shotgun sequence of Vibrio inusitatus NBRC 102082.</title>
        <authorList>
            <person name="Hosoyama A."/>
            <person name="Uohara A."/>
            <person name="Ohji S."/>
            <person name="Ichikawa N."/>
        </authorList>
    </citation>
    <scope>NUCLEOTIDE SEQUENCE [LARGE SCALE GENOMIC DNA]</scope>
    <source>
        <strain evidence="6 7">NBRC 102082</strain>
    </source>
</reference>
<accession>A0A4Y3HYV9</accession>
<dbReference type="OrthoDB" id="6619319at2"/>
<dbReference type="PANTHER" id="PTHR30146">
    <property type="entry name" value="LACI-RELATED TRANSCRIPTIONAL REPRESSOR"/>
    <property type="match status" value="1"/>
</dbReference>
<evidence type="ECO:0000256" key="1">
    <source>
        <dbReference type="ARBA" id="ARBA00022491"/>
    </source>
</evidence>
<dbReference type="InterPro" id="IPR046335">
    <property type="entry name" value="LacI/GalR-like_sensor"/>
</dbReference>
<keyword evidence="2" id="KW-0805">Transcription regulation</keyword>
<dbReference type="CDD" id="cd06278">
    <property type="entry name" value="PBP1_LacI-like"/>
    <property type="match status" value="1"/>
</dbReference>
<gene>
    <name evidence="6" type="ORF">VIN01S_30220</name>
</gene>
<feature type="domain" description="HTH lacI-type" evidence="5">
    <location>
        <begin position="9"/>
        <end position="63"/>
    </location>
</feature>
<evidence type="ECO:0000259" key="5">
    <source>
        <dbReference type="PROSITE" id="PS50932"/>
    </source>
</evidence>
<dbReference type="CDD" id="cd01392">
    <property type="entry name" value="HTH_LacI"/>
    <property type="match status" value="1"/>
</dbReference>
<dbReference type="RefSeq" id="WP_141346670.1">
    <property type="nucleotide sequence ID" value="NZ_BJLF01000017.1"/>
</dbReference>
<name>A0A4Y3HYV9_9VIBR</name>
<dbReference type="SUPFAM" id="SSF53822">
    <property type="entry name" value="Periplasmic binding protein-like I"/>
    <property type="match status" value="1"/>
</dbReference>
<dbReference type="Pfam" id="PF13377">
    <property type="entry name" value="Peripla_BP_3"/>
    <property type="match status" value="1"/>
</dbReference>
<dbReference type="InterPro" id="IPR010982">
    <property type="entry name" value="Lambda_DNA-bd_dom_sf"/>
</dbReference>
<dbReference type="EMBL" id="BJLF01000017">
    <property type="protein sequence ID" value="GEA52218.1"/>
    <property type="molecule type" value="Genomic_DNA"/>
</dbReference>
<dbReference type="SUPFAM" id="SSF47413">
    <property type="entry name" value="lambda repressor-like DNA-binding domains"/>
    <property type="match status" value="1"/>
</dbReference>
<keyword evidence="1" id="KW-0678">Repressor</keyword>
<dbReference type="InterPro" id="IPR028082">
    <property type="entry name" value="Peripla_BP_I"/>
</dbReference>
<dbReference type="Gene3D" id="1.10.260.40">
    <property type="entry name" value="lambda repressor-like DNA-binding domains"/>
    <property type="match status" value="1"/>
</dbReference>
<proteinExistence type="predicted"/>
<protein>
    <submittedName>
        <fullName evidence="6">LacI family transcriptional regulator</fullName>
    </submittedName>
</protein>
<keyword evidence="3" id="KW-0238">DNA-binding</keyword>
<evidence type="ECO:0000313" key="7">
    <source>
        <dbReference type="Proteomes" id="UP000318717"/>
    </source>
</evidence>
<dbReference type="Pfam" id="PF00356">
    <property type="entry name" value="LacI"/>
    <property type="match status" value="1"/>
</dbReference>
<dbReference type="InterPro" id="IPR000843">
    <property type="entry name" value="HTH_LacI"/>
</dbReference>
<keyword evidence="4" id="KW-0804">Transcription</keyword>
<dbReference type="PROSITE" id="PS50932">
    <property type="entry name" value="HTH_LACI_2"/>
    <property type="match status" value="1"/>
</dbReference>